<dbReference type="Proteomes" id="UP001558613">
    <property type="component" value="Unassembled WGS sequence"/>
</dbReference>
<dbReference type="InterPro" id="IPR001079">
    <property type="entry name" value="Galectin_CRD"/>
</dbReference>
<dbReference type="InterPro" id="IPR044156">
    <property type="entry name" value="Galectin-like"/>
</dbReference>
<dbReference type="Gene3D" id="2.60.120.200">
    <property type="match status" value="1"/>
</dbReference>
<reference evidence="4 5" key="1">
    <citation type="submission" date="2023-09" db="EMBL/GenBank/DDBJ databases">
        <authorList>
            <person name="Wang M."/>
        </authorList>
    </citation>
    <scope>NUCLEOTIDE SEQUENCE [LARGE SCALE GENOMIC DNA]</scope>
    <source>
        <strain evidence="4">GT-2023</strain>
        <tissue evidence="4">Liver</tissue>
    </source>
</reference>
<feature type="domain" description="Galectin" evidence="3">
    <location>
        <begin position="92"/>
        <end position="221"/>
    </location>
</feature>
<evidence type="ECO:0000259" key="3">
    <source>
        <dbReference type="PROSITE" id="PS51304"/>
    </source>
</evidence>
<keyword evidence="1 2" id="KW-0430">Lectin</keyword>
<evidence type="ECO:0000256" key="2">
    <source>
        <dbReference type="RuleBase" id="RU102079"/>
    </source>
</evidence>
<dbReference type="SUPFAM" id="SSF49899">
    <property type="entry name" value="Concanavalin A-like lectins/glucanases"/>
    <property type="match status" value="1"/>
</dbReference>
<sequence length="226" mass="26227">MLDHIKHQPFLNVTIQIKLTMMARSSQSTAADLVRPSNNRVFLLLALKWRLFCDEEPIELGARPWPPMFLSPKLLDEMGFQTVMALDIISTFEASCPDGLCPGWSIILKGETPEEASKFEINFLCDRDDKIAFHFNPRFTESDIICNSYMANHWGQEERCSSFPLGIEEPFQIEIYSDNDNFHVYIDETKVMQYKHRVEDLKTITKVQVVNDIKISSLEITKKHFY</sequence>
<dbReference type="PROSITE" id="PS51304">
    <property type="entry name" value="GALECTIN"/>
    <property type="match status" value="1"/>
</dbReference>
<dbReference type="SMART" id="SM00908">
    <property type="entry name" value="Gal-bind_lectin"/>
    <property type="match status" value="1"/>
</dbReference>
<dbReference type="PANTHER" id="PTHR11346">
    <property type="entry name" value="GALECTIN"/>
    <property type="match status" value="1"/>
</dbReference>
<comment type="caution">
    <text evidence="4">The sequence shown here is derived from an EMBL/GenBank/DDBJ whole genome shotgun (WGS) entry which is preliminary data.</text>
</comment>
<dbReference type="InterPro" id="IPR013320">
    <property type="entry name" value="ConA-like_dom_sf"/>
</dbReference>
<organism evidence="4 5">
    <name type="scientific">Cirrhinus molitorella</name>
    <name type="common">mud carp</name>
    <dbReference type="NCBI Taxonomy" id="172907"/>
    <lineage>
        <taxon>Eukaryota</taxon>
        <taxon>Metazoa</taxon>
        <taxon>Chordata</taxon>
        <taxon>Craniata</taxon>
        <taxon>Vertebrata</taxon>
        <taxon>Euteleostomi</taxon>
        <taxon>Actinopterygii</taxon>
        <taxon>Neopterygii</taxon>
        <taxon>Teleostei</taxon>
        <taxon>Ostariophysi</taxon>
        <taxon>Cypriniformes</taxon>
        <taxon>Cyprinidae</taxon>
        <taxon>Labeoninae</taxon>
        <taxon>Labeonini</taxon>
        <taxon>Cirrhinus</taxon>
    </lineage>
</organism>
<evidence type="ECO:0000313" key="4">
    <source>
        <dbReference type="EMBL" id="KAL1278461.1"/>
    </source>
</evidence>
<gene>
    <name evidence="4" type="ORF">QQF64_025134</name>
</gene>
<dbReference type="PANTHER" id="PTHR11346:SF21">
    <property type="entry name" value="GRIFIN"/>
    <property type="match status" value="1"/>
</dbReference>
<dbReference type="SMART" id="SM00276">
    <property type="entry name" value="GLECT"/>
    <property type="match status" value="1"/>
</dbReference>
<protein>
    <recommendedName>
        <fullName evidence="2">Galectin</fullName>
    </recommendedName>
</protein>
<evidence type="ECO:0000256" key="1">
    <source>
        <dbReference type="ARBA" id="ARBA00022734"/>
    </source>
</evidence>
<dbReference type="EMBL" id="JAYMGO010000003">
    <property type="protein sequence ID" value="KAL1278461.1"/>
    <property type="molecule type" value="Genomic_DNA"/>
</dbReference>
<evidence type="ECO:0000313" key="5">
    <source>
        <dbReference type="Proteomes" id="UP001558613"/>
    </source>
</evidence>
<name>A0ABR3NNT7_9TELE</name>
<dbReference type="CDD" id="cd00070">
    <property type="entry name" value="GLECT"/>
    <property type="match status" value="1"/>
</dbReference>
<dbReference type="Pfam" id="PF00337">
    <property type="entry name" value="Gal-bind_lectin"/>
    <property type="match status" value="1"/>
</dbReference>
<keyword evidence="5" id="KW-1185">Reference proteome</keyword>
<proteinExistence type="predicted"/>
<accession>A0ABR3NNT7</accession>